<feature type="domain" description="Integrase catalytic" evidence="5">
    <location>
        <begin position="154"/>
        <end position="251"/>
    </location>
</feature>
<feature type="compositionally biased region" description="Basic and acidic residues" evidence="4">
    <location>
        <begin position="635"/>
        <end position="652"/>
    </location>
</feature>
<dbReference type="Gene3D" id="3.30.420.10">
    <property type="entry name" value="Ribonuclease H-like superfamily/Ribonuclease H"/>
    <property type="match status" value="1"/>
</dbReference>
<dbReference type="InterPro" id="IPR039537">
    <property type="entry name" value="Retrotran_Ty1/copia-like"/>
</dbReference>
<dbReference type="InterPro" id="IPR012337">
    <property type="entry name" value="RNaseH-like_sf"/>
</dbReference>
<proteinExistence type="predicted"/>
<gene>
    <name evidence="6" type="ORF">Tci_061465</name>
</gene>
<evidence type="ECO:0000256" key="2">
    <source>
        <dbReference type="ARBA" id="ARBA00022801"/>
    </source>
</evidence>
<dbReference type="InterPro" id="IPR013103">
    <property type="entry name" value="RVT_2"/>
</dbReference>
<dbReference type="PROSITE" id="PS50994">
    <property type="entry name" value="INTEGRASE"/>
    <property type="match status" value="1"/>
</dbReference>
<protein>
    <submittedName>
        <fullName evidence="6">Retrovirus-related Pol polyprotein from transposon TNT 1-94</fullName>
    </submittedName>
</protein>
<evidence type="ECO:0000256" key="1">
    <source>
        <dbReference type="ARBA" id="ARBA00022723"/>
    </source>
</evidence>
<dbReference type="GO" id="GO:0046872">
    <property type="term" value="F:metal ion binding"/>
    <property type="evidence" value="ECO:0007669"/>
    <property type="project" value="UniProtKB-KW"/>
</dbReference>
<evidence type="ECO:0000313" key="6">
    <source>
        <dbReference type="EMBL" id="GEU89487.1"/>
    </source>
</evidence>
<sequence length="989" mass="113000">MARSKVNTAAIRPNVNAKSAYFKPHFPKRRHFNQRLAAKTNTFSRKINTAKGKNVTTAGLKAVVNAAEGKKENVVESSACWIWRPKGNLIDHTSKDSGSYTLKRFNYVDQNGRLKHMTGNKSFLTEYQEIDGGFIAFEGSPKGGIENQLNHRFKIIKCDNKTEFKNSKMNQFCQMKGIKREFSVAMTQQQNGVAERKNSILIKVARTMLANFLLPTTFWAEAVNTACYVQNKVLVTKPHNKTPYELLIGRSPNLEFMRPFGCPVTILNTLDHLGKFDGKADEGFLVRYSVNSKAFRVFNSRTRKVKENLHEMLMLVTYKVMLMRYHEMMMYVKEMKLELIAASCSTGIFDGAFDDRDLGAKADTNNLDSSIVVSPIPITRVHKDHPKEQIIGDPNLNTQTRRMINFSKETTMALKDSSWIEAIQEELLQFKLQDVWNLVDLPYGKRAIGSKWVFKNKLDERGIVIRNKTRLVAQGHTQEKGIDYDEVFAPVAKIEAIRHFMAFASFKDFIVYQMDVKSTFLYGKIEEEVYVCQPPGFEDPDFPDKVYKVKKALYGLHQAPKACQDKYVAEILKKFGFSEVKTARTTMETSKPLLKDEDGQEYKKQTIVVNSITKAEYVVASSCCRQKKQKPSRKQRNEVEISNDESKDEDHVPTPSSDPLPSDDDRSILNELMVFYTSLQEQSRSGGLRRLKKIGSGRKVKSPMEKDGLVDDLSGEEVVMETTTSVKDSTAPTTNVTEDDVTMAQSLAALKSTKPKVVVQEQEMSTTIPAAATIVKTAVPTPRAKGKANMIEPEVPIKSKERMRIDEEYVRKLEAEEQEAARLSRAQQDEKANKSWDNMQAMMDDDRLLAKKLQARERKNSLRCKRQDCGYKQSHLKGRSFDEIKKLFDREMTKLRKCIEIVPDDGDEVLIRATPISSRSPTIIDYKIHKEGKKTYFKIIRADVKDIFKKEKPMDDMVNILFRTLNTMFEHHDKDTIWKYQQGLAKVKN</sequence>
<evidence type="ECO:0000256" key="4">
    <source>
        <dbReference type="SAM" id="MobiDB-lite"/>
    </source>
</evidence>
<dbReference type="Pfam" id="PF07727">
    <property type="entry name" value="RVT_2"/>
    <property type="match status" value="1"/>
</dbReference>
<dbReference type="SUPFAM" id="SSF53098">
    <property type="entry name" value="Ribonuclease H-like"/>
    <property type="match status" value="1"/>
</dbReference>
<name>A0A6L2NV63_TANCI</name>
<accession>A0A6L2NV63</accession>
<evidence type="ECO:0000256" key="3">
    <source>
        <dbReference type="SAM" id="Coils"/>
    </source>
</evidence>
<feature type="region of interest" description="Disordered" evidence="4">
    <location>
        <begin position="626"/>
        <end position="665"/>
    </location>
</feature>
<dbReference type="InterPro" id="IPR001584">
    <property type="entry name" value="Integrase_cat-core"/>
</dbReference>
<dbReference type="EMBL" id="BKCJ010009975">
    <property type="protein sequence ID" value="GEU89487.1"/>
    <property type="molecule type" value="Genomic_DNA"/>
</dbReference>
<keyword evidence="3" id="KW-0175">Coiled coil</keyword>
<dbReference type="InterPro" id="IPR057670">
    <property type="entry name" value="SH3_retrovirus"/>
</dbReference>
<dbReference type="PANTHER" id="PTHR42648:SF32">
    <property type="entry name" value="RIBONUCLEASE H-LIKE DOMAIN, GAG-PRE-INTEGRASE DOMAIN PROTEIN-RELATED"/>
    <property type="match status" value="1"/>
</dbReference>
<dbReference type="PANTHER" id="PTHR42648">
    <property type="entry name" value="TRANSPOSASE, PUTATIVE-RELATED"/>
    <property type="match status" value="1"/>
</dbReference>
<dbReference type="Pfam" id="PF25597">
    <property type="entry name" value="SH3_retrovirus"/>
    <property type="match status" value="1"/>
</dbReference>
<dbReference type="GO" id="GO:0015074">
    <property type="term" value="P:DNA integration"/>
    <property type="evidence" value="ECO:0007669"/>
    <property type="project" value="InterPro"/>
</dbReference>
<evidence type="ECO:0000259" key="5">
    <source>
        <dbReference type="PROSITE" id="PS50994"/>
    </source>
</evidence>
<organism evidence="6">
    <name type="scientific">Tanacetum cinerariifolium</name>
    <name type="common">Dalmatian daisy</name>
    <name type="synonym">Chrysanthemum cinerariifolium</name>
    <dbReference type="NCBI Taxonomy" id="118510"/>
    <lineage>
        <taxon>Eukaryota</taxon>
        <taxon>Viridiplantae</taxon>
        <taxon>Streptophyta</taxon>
        <taxon>Embryophyta</taxon>
        <taxon>Tracheophyta</taxon>
        <taxon>Spermatophyta</taxon>
        <taxon>Magnoliopsida</taxon>
        <taxon>eudicotyledons</taxon>
        <taxon>Gunneridae</taxon>
        <taxon>Pentapetalae</taxon>
        <taxon>asterids</taxon>
        <taxon>campanulids</taxon>
        <taxon>Asterales</taxon>
        <taxon>Asteraceae</taxon>
        <taxon>Asteroideae</taxon>
        <taxon>Anthemideae</taxon>
        <taxon>Anthemidinae</taxon>
        <taxon>Tanacetum</taxon>
    </lineage>
</organism>
<dbReference type="InterPro" id="IPR036397">
    <property type="entry name" value="RNaseH_sf"/>
</dbReference>
<dbReference type="GO" id="GO:0003676">
    <property type="term" value="F:nucleic acid binding"/>
    <property type="evidence" value="ECO:0007669"/>
    <property type="project" value="InterPro"/>
</dbReference>
<keyword evidence="1" id="KW-0479">Metal-binding</keyword>
<dbReference type="GO" id="GO:0016787">
    <property type="term" value="F:hydrolase activity"/>
    <property type="evidence" value="ECO:0007669"/>
    <property type="project" value="UniProtKB-KW"/>
</dbReference>
<reference evidence="6" key="1">
    <citation type="journal article" date="2019" name="Sci. Rep.">
        <title>Draft genome of Tanacetum cinerariifolium, the natural source of mosquito coil.</title>
        <authorList>
            <person name="Yamashiro T."/>
            <person name="Shiraishi A."/>
            <person name="Satake H."/>
            <person name="Nakayama K."/>
        </authorList>
    </citation>
    <scope>NUCLEOTIDE SEQUENCE</scope>
</reference>
<comment type="caution">
    <text evidence="6">The sequence shown here is derived from an EMBL/GenBank/DDBJ whole genome shotgun (WGS) entry which is preliminary data.</text>
</comment>
<dbReference type="AlphaFoldDB" id="A0A6L2NV63"/>
<keyword evidence="2" id="KW-0378">Hydrolase</keyword>
<feature type="coiled-coil region" evidence="3">
    <location>
        <begin position="806"/>
        <end position="833"/>
    </location>
</feature>